<accession>A0ABV2GZY7</accession>
<protein>
    <submittedName>
        <fullName evidence="1">Uncharacterized protein</fullName>
    </submittedName>
</protein>
<organism evidence="1 2">
    <name type="scientific">Mesorhizobium robiniae</name>
    <dbReference type="NCBI Taxonomy" id="559315"/>
    <lineage>
        <taxon>Bacteria</taxon>
        <taxon>Pseudomonadati</taxon>
        <taxon>Pseudomonadota</taxon>
        <taxon>Alphaproteobacteria</taxon>
        <taxon>Hyphomicrobiales</taxon>
        <taxon>Phyllobacteriaceae</taxon>
        <taxon>Mesorhizobium</taxon>
    </lineage>
</organism>
<reference evidence="1 2" key="1">
    <citation type="submission" date="2024-06" db="EMBL/GenBank/DDBJ databases">
        <title>Genomic Encyclopedia of Type Strains, Phase IV (KMG-IV): sequencing the most valuable type-strain genomes for metagenomic binning, comparative biology and taxonomic classification.</title>
        <authorList>
            <person name="Goeker M."/>
        </authorList>
    </citation>
    <scope>NUCLEOTIDE SEQUENCE [LARGE SCALE GENOMIC DNA]</scope>
    <source>
        <strain evidence="1 2">DSM 100022</strain>
    </source>
</reference>
<evidence type="ECO:0000313" key="2">
    <source>
        <dbReference type="Proteomes" id="UP001549204"/>
    </source>
</evidence>
<sequence length="84" mass="9231">MDAVDKGSTGDIVAQVYRFQVYLLHKDVELVGSEPAIAHANSMSNILTTTNEMRAVQTERGQSSDQGRDFVTLAFRDAMAAARR</sequence>
<evidence type="ECO:0000313" key="1">
    <source>
        <dbReference type="EMBL" id="MET3583850.1"/>
    </source>
</evidence>
<proteinExistence type="predicted"/>
<dbReference type="Proteomes" id="UP001549204">
    <property type="component" value="Unassembled WGS sequence"/>
</dbReference>
<comment type="caution">
    <text evidence="1">The sequence shown here is derived from an EMBL/GenBank/DDBJ whole genome shotgun (WGS) entry which is preliminary data.</text>
</comment>
<keyword evidence="2" id="KW-1185">Reference proteome</keyword>
<gene>
    <name evidence="1" type="ORF">ABID19_006916</name>
</gene>
<name>A0ABV2GZY7_9HYPH</name>
<dbReference type="EMBL" id="JBEPMC010000026">
    <property type="protein sequence ID" value="MET3583850.1"/>
    <property type="molecule type" value="Genomic_DNA"/>
</dbReference>